<evidence type="ECO:0000259" key="3">
    <source>
        <dbReference type="PROSITE" id="PS01124"/>
    </source>
</evidence>
<organism evidence="4 5">
    <name type="scientific">Lacrimispora celerecrescens</name>
    <dbReference type="NCBI Taxonomy" id="29354"/>
    <lineage>
        <taxon>Bacteria</taxon>
        <taxon>Bacillati</taxon>
        <taxon>Bacillota</taxon>
        <taxon>Clostridia</taxon>
        <taxon>Lachnospirales</taxon>
        <taxon>Lachnospiraceae</taxon>
        <taxon>Lacrimispora</taxon>
    </lineage>
</organism>
<dbReference type="EMBL" id="JPME01000002">
    <property type="protein sequence ID" value="KEZ91676.1"/>
    <property type="molecule type" value="Genomic_DNA"/>
</dbReference>
<dbReference type="InterPro" id="IPR003607">
    <property type="entry name" value="HD/PDEase_dom"/>
</dbReference>
<dbReference type="AlphaFoldDB" id="A0A084JRU2"/>
<dbReference type="SMART" id="SM00471">
    <property type="entry name" value="HDc"/>
    <property type="match status" value="1"/>
</dbReference>
<dbReference type="CDD" id="cd00077">
    <property type="entry name" value="HDc"/>
    <property type="match status" value="1"/>
</dbReference>
<name>A0A084JRU2_9FIRM</name>
<gene>
    <name evidence="4" type="ORF">IO98_00385</name>
</gene>
<dbReference type="SMART" id="SM00342">
    <property type="entry name" value="HTH_ARAC"/>
    <property type="match status" value="1"/>
</dbReference>
<dbReference type="PANTHER" id="PTHR21262">
    <property type="entry name" value="GUANOSINE-3',5'-BIS DIPHOSPHATE 3'-PYROPHOSPHOHYDROLASE"/>
    <property type="match status" value="1"/>
</dbReference>
<evidence type="ECO:0000256" key="2">
    <source>
        <dbReference type="ARBA" id="ARBA00023163"/>
    </source>
</evidence>
<dbReference type="InterPro" id="IPR018060">
    <property type="entry name" value="HTH_AraC"/>
</dbReference>
<dbReference type="GO" id="GO:0043565">
    <property type="term" value="F:sequence-specific DNA binding"/>
    <property type="evidence" value="ECO:0007669"/>
    <property type="project" value="InterPro"/>
</dbReference>
<keyword evidence="2" id="KW-0804">Transcription</keyword>
<dbReference type="SUPFAM" id="SSF109604">
    <property type="entry name" value="HD-domain/PDEase-like"/>
    <property type="match status" value="1"/>
</dbReference>
<dbReference type="Gene3D" id="1.10.3210.10">
    <property type="entry name" value="Hypothetical protein af1432"/>
    <property type="match status" value="1"/>
</dbReference>
<dbReference type="STRING" id="29354.IO98_00385"/>
<dbReference type="SUPFAM" id="SSF46689">
    <property type="entry name" value="Homeodomain-like"/>
    <property type="match status" value="1"/>
</dbReference>
<proteinExistence type="predicted"/>
<dbReference type="InterPro" id="IPR009057">
    <property type="entry name" value="Homeodomain-like_sf"/>
</dbReference>
<keyword evidence="1" id="KW-0805">Transcription regulation</keyword>
<evidence type="ECO:0000313" key="4">
    <source>
        <dbReference type="EMBL" id="KEZ91676.1"/>
    </source>
</evidence>
<dbReference type="Proteomes" id="UP000028525">
    <property type="component" value="Unassembled WGS sequence"/>
</dbReference>
<protein>
    <recommendedName>
        <fullName evidence="3">HTH araC/xylS-type domain-containing protein</fullName>
    </recommendedName>
</protein>
<keyword evidence="5" id="KW-1185">Reference proteome</keyword>
<dbReference type="PANTHER" id="PTHR21262:SF31">
    <property type="entry name" value="GTP PYROPHOSPHOKINASE"/>
    <property type="match status" value="1"/>
</dbReference>
<dbReference type="OrthoDB" id="9801721at2"/>
<feature type="domain" description="HTH araC/xylS-type" evidence="3">
    <location>
        <begin position="8"/>
        <end position="105"/>
    </location>
</feature>
<reference evidence="4 5" key="1">
    <citation type="submission" date="2014-07" db="EMBL/GenBank/DDBJ databases">
        <title>Draft genome of Clostridium celerecrescens 152B isolated from sediments associated with methane hydrate from Krishna Godavari basin.</title>
        <authorList>
            <person name="Honkalas V.S."/>
            <person name="Dabir A.P."/>
            <person name="Arora P."/>
            <person name="Dhakephalkar P.K."/>
        </authorList>
    </citation>
    <scope>NUCLEOTIDE SEQUENCE [LARGE SCALE GENOMIC DNA]</scope>
    <source>
        <strain evidence="4 5">152B</strain>
    </source>
</reference>
<dbReference type="GO" id="GO:0003700">
    <property type="term" value="F:DNA-binding transcription factor activity"/>
    <property type="evidence" value="ECO:0007669"/>
    <property type="project" value="InterPro"/>
</dbReference>
<dbReference type="RefSeq" id="WP_038276990.1">
    <property type="nucleotide sequence ID" value="NZ_JPME01000002.1"/>
</dbReference>
<evidence type="ECO:0000256" key="1">
    <source>
        <dbReference type="ARBA" id="ARBA00023015"/>
    </source>
</evidence>
<dbReference type="Pfam" id="PF13328">
    <property type="entry name" value="HD_4"/>
    <property type="match status" value="1"/>
</dbReference>
<dbReference type="PROSITE" id="PS01124">
    <property type="entry name" value="HTH_ARAC_FAMILY_2"/>
    <property type="match status" value="1"/>
</dbReference>
<dbReference type="Pfam" id="PF12833">
    <property type="entry name" value="HTH_18"/>
    <property type="match status" value="1"/>
</dbReference>
<dbReference type="GO" id="GO:0005886">
    <property type="term" value="C:plasma membrane"/>
    <property type="evidence" value="ECO:0007669"/>
    <property type="project" value="TreeGrafter"/>
</dbReference>
<accession>A0A084JRU2</accession>
<evidence type="ECO:0000313" key="5">
    <source>
        <dbReference type="Proteomes" id="UP000028525"/>
    </source>
</evidence>
<sequence>MEKENWVLACAVYIDEHLKEELSVERISAWAGYSPWYFSRRFKAQMGVSPMEYVKQRRLFAAAGEIRRGKRIIDVALDYGWETHSGFTKAFCGRFGYAPVLLRAIYICDASMEGEREHKELYLKTMETYKKTEELWEILCQTLRENKTEHDQENLIRIYELASSCHKGQKRYSGEDYINHSLNVALILADMGADEETVCAGLMHDAESGIWEEELKGEVTGERILNVLLAYREFEGRYESHDERGALIALADRLHNMRTIEFVDPSTWKWRAEDTMKIFSPIAAKYGDIRLRSELDELSMKFL</sequence>
<dbReference type="Gene3D" id="1.10.10.60">
    <property type="entry name" value="Homeodomain-like"/>
    <property type="match status" value="1"/>
</dbReference>
<comment type="caution">
    <text evidence="4">The sequence shown here is derived from an EMBL/GenBank/DDBJ whole genome shotgun (WGS) entry which is preliminary data.</text>
</comment>